<dbReference type="Gene3D" id="3.40.50.1240">
    <property type="entry name" value="Phosphoglycerate mutase-like"/>
    <property type="match status" value="1"/>
</dbReference>
<dbReference type="OrthoDB" id="3296006at2"/>
<gene>
    <name evidence="1" type="ORF">Q767_08735</name>
</gene>
<dbReference type="SUPFAM" id="SSF53254">
    <property type="entry name" value="Phosphoglycerate mutase-like"/>
    <property type="match status" value="1"/>
</dbReference>
<dbReference type="EMBL" id="JRLZ01000008">
    <property type="protein sequence ID" value="KGO95767.1"/>
    <property type="molecule type" value="Genomic_DNA"/>
</dbReference>
<dbReference type="CDD" id="cd07067">
    <property type="entry name" value="HP_PGM_like"/>
    <property type="match status" value="1"/>
</dbReference>
<proteinExistence type="predicted"/>
<name>V6S1Z5_9FLAO</name>
<reference evidence="1 2" key="2">
    <citation type="journal article" date="2015" name="Stand. Genomic Sci.">
        <title>High quality draft genomic sequence of Flavobacterium enshiense DK69(T) and comparison among Flavobacterium genomes.</title>
        <authorList>
            <person name="Zeng Z."/>
            <person name="Chen C."/>
            <person name="Du H."/>
            <person name="Wang G."/>
            <person name="Li M."/>
        </authorList>
    </citation>
    <scope>NUCLEOTIDE SEQUENCE [LARGE SCALE GENOMIC DNA]</scope>
    <source>
        <strain evidence="1 2">DK69</strain>
    </source>
</reference>
<evidence type="ECO:0000313" key="2">
    <source>
        <dbReference type="Proteomes" id="UP000030149"/>
    </source>
</evidence>
<evidence type="ECO:0008006" key="3">
    <source>
        <dbReference type="Google" id="ProtNLM"/>
    </source>
</evidence>
<dbReference type="eggNOG" id="COG0406">
    <property type="taxonomic scope" value="Bacteria"/>
</dbReference>
<reference evidence="2" key="1">
    <citation type="submission" date="2013-09" db="EMBL/GenBank/DDBJ databases">
        <authorList>
            <person name="Zeng Z."/>
            <person name="Chen C."/>
        </authorList>
    </citation>
    <scope>NUCLEOTIDE SEQUENCE [LARGE SCALE GENOMIC DNA]</scope>
    <source>
        <strain evidence="2">DK69</strain>
    </source>
</reference>
<dbReference type="Pfam" id="PF00300">
    <property type="entry name" value="His_Phos_1"/>
    <property type="match status" value="1"/>
</dbReference>
<organism evidence="1 2">
    <name type="scientific">Flavobacterium enshiense DK69</name>
    <dbReference type="NCBI Taxonomy" id="1107311"/>
    <lineage>
        <taxon>Bacteria</taxon>
        <taxon>Pseudomonadati</taxon>
        <taxon>Bacteroidota</taxon>
        <taxon>Flavobacteriia</taxon>
        <taxon>Flavobacteriales</taxon>
        <taxon>Flavobacteriaceae</taxon>
        <taxon>Flavobacterium</taxon>
    </lineage>
</organism>
<dbReference type="PATRIC" id="fig|1107311.3.peg.2892"/>
<dbReference type="InterPro" id="IPR029033">
    <property type="entry name" value="His_PPase_superfam"/>
</dbReference>
<protein>
    <recommendedName>
        <fullName evidence="3">Phosphoglycerate mutase</fullName>
    </recommendedName>
</protein>
<keyword evidence="2" id="KW-1185">Reference proteome</keyword>
<accession>V6S1Z5</accession>
<sequence length="150" mass="17277">MEKSTQPHQQSTVIYLIRHAEKKADLSNPGLTQAGLNRAENWGRIFSEIAFDTIYSTDYLRTIQTVAPTARESKKEITKYSSRLFDSEQFKQDCFGKNVLVVGHMNTIPVIVNRLINRNIYEDIDENIYGNLYIITITENTITHQLLKLP</sequence>
<dbReference type="InterPro" id="IPR013078">
    <property type="entry name" value="His_Pase_superF_clade-1"/>
</dbReference>
<dbReference type="SMART" id="SM00855">
    <property type="entry name" value="PGAM"/>
    <property type="match status" value="1"/>
</dbReference>
<dbReference type="Proteomes" id="UP000030149">
    <property type="component" value="Unassembled WGS sequence"/>
</dbReference>
<dbReference type="AlphaFoldDB" id="V6S1Z5"/>
<dbReference type="STRING" id="1107311.Q767_08735"/>
<comment type="caution">
    <text evidence="1">The sequence shown here is derived from an EMBL/GenBank/DDBJ whole genome shotgun (WGS) entry which is preliminary data.</text>
</comment>
<evidence type="ECO:0000313" key="1">
    <source>
        <dbReference type="EMBL" id="KGO95767.1"/>
    </source>
</evidence>
<dbReference type="RefSeq" id="WP_023574882.1">
    <property type="nucleotide sequence ID" value="NZ_AVCS01000028.1"/>
</dbReference>